<feature type="compositionally biased region" description="Polar residues" evidence="1">
    <location>
        <begin position="11"/>
        <end position="21"/>
    </location>
</feature>
<dbReference type="EnsemblPlants" id="ONIVA02G13320.1">
    <property type="protein sequence ID" value="ONIVA02G13320.1"/>
    <property type="gene ID" value="ONIVA02G13320"/>
</dbReference>
<keyword evidence="3" id="KW-1185">Reference proteome</keyword>
<dbReference type="HOGENOM" id="CLU_2780207_0_0_1"/>
<name>A0A0E0G4U5_ORYNI</name>
<dbReference type="Gramene" id="ONIVA02G13320.1">
    <property type="protein sequence ID" value="ONIVA02G13320.1"/>
    <property type="gene ID" value="ONIVA02G13320"/>
</dbReference>
<protein>
    <submittedName>
        <fullName evidence="2">Uncharacterized protein</fullName>
    </submittedName>
</protein>
<reference evidence="2" key="1">
    <citation type="submission" date="2015-04" db="UniProtKB">
        <authorList>
            <consortium name="EnsemblPlants"/>
        </authorList>
    </citation>
    <scope>IDENTIFICATION</scope>
    <source>
        <strain evidence="2">SL10</strain>
    </source>
</reference>
<evidence type="ECO:0000313" key="2">
    <source>
        <dbReference type="EnsemblPlants" id="ONIVA02G13320.1"/>
    </source>
</evidence>
<feature type="region of interest" description="Disordered" evidence="1">
    <location>
        <begin position="1"/>
        <end position="21"/>
    </location>
</feature>
<dbReference type="Proteomes" id="UP000006591">
    <property type="component" value="Chromosome 2"/>
</dbReference>
<proteinExistence type="predicted"/>
<evidence type="ECO:0000256" key="1">
    <source>
        <dbReference type="SAM" id="MobiDB-lite"/>
    </source>
</evidence>
<organism evidence="2">
    <name type="scientific">Oryza nivara</name>
    <name type="common">Indian wild rice</name>
    <name type="synonym">Oryza sativa f. spontanea</name>
    <dbReference type="NCBI Taxonomy" id="4536"/>
    <lineage>
        <taxon>Eukaryota</taxon>
        <taxon>Viridiplantae</taxon>
        <taxon>Streptophyta</taxon>
        <taxon>Embryophyta</taxon>
        <taxon>Tracheophyta</taxon>
        <taxon>Spermatophyta</taxon>
        <taxon>Magnoliopsida</taxon>
        <taxon>Liliopsida</taxon>
        <taxon>Poales</taxon>
        <taxon>Poaceae</taxon>
        <taxon>BOP clade</taxon>
        <taxon>Oryzoideae</taxon>
        <taxon>Oryzeae</taxon>
        <taxon>Oryzinae</taxon>
        <taxon>Oryza</taxon>
    </lineage>
</organism>
<dbReference type="AlphaFoldDB" id="A0A0E0G4U5"/>
<accession>A0A0E0G4U5</accession>
<evidence type="ECO:0000313" key="3">
    <source>
        <dbReference type="Proteomes" id="UP000006591"/>
    </source>
</evidence>
<sequence>MMWLPDMWGTRGSQAGSATTTCGQPMRLIKACRTLNTWARGPRVALGLDSESVGRVRGTGTENEAIEWH</sequence>
<reference evidence="2" key="2">
    <citation type="submission" date="2018-04" db="EMBL/GenBank/DDBJ databases">
        <title>OnivRS2 (Oryza nivara Reference Sequence Version 2).</title>
        <authorList>
            <person name="Zhang J."/>
            <person name="Kudrna D."/>
            <person name="Lee S."/>
            <person name="Talag J."/>
            <person name="Rajasekar S."/>
            <person name="Welchert J."/>
            <person name="Hsing Y.-I."/>
            <person name="Wing R.A."/>
        </authorList>
    </citation>
    <scope>NUCLEOTIDE SEQUENCE [LARGE SCALE GENOMIC DNA]</scope>
    <source>
        <strain evidence="2">SL10</strain>
    </source>
</reference>